<keyword evidence="3" id="KW-1185">Reference proteome</keyword>
<name>F4WET3_ACREC</name>
<keyword evidence="1" id="KW-0812">Transmembrane</keyword>
<protein>
    <submittedName>
        <fullName evidence="2">Uncharacterized protein</fullName>
    </submittedName>
</protein>
<evidence type="ECO:0000313" key="2">
    <source>
        <dbReference type="EMBL" id="EGI67282.1"/>
    </source>
</evidence>
<organism evidence="3">
    <name type="scientific">Acromyrmex echinatior</name>
    <name type="common">Panamanian leafcutter ant</name>
    <name type="synonym">Acromyrmex octospinosus echinatior</name>
    <dbReference type="NCBI Taxonomy" id="103372"/>
    <lineage>
        <taxon>Eukaryota</taxon>
        <taxon>Metazoa</taxon>
        <taxon>Ecdysozoa</taxon>
        <taxon>Arthropoda</taxon>
        <taxon>Hexapoda</taxon>
        <taxon>Insecta</taxon>
        <taxon>Pterygota</taxon>
        <taxon>Neoptera</taxon>
        <taxon>Endopterygota</taxon>
        <taxon>Hymenoptera</taxon>
        <taxon>Apocrita</taxon>
        <taxon>Aculeata</taxon>
        <taxon>Formicoidea</taxon>
        <taxon>Formicidae</taxon>
        <taxon>Myrmicinae</taxon>
        <taxon>Acromyrmex</taxon>
    </lineage>
</organism>
<keyword evidence="1" id="KW-1133">Transmembrane helix</keyword>
<keyword evidence="1" id="KW-0472">Membrane</keyword>
<sequence length="250" mass="27529">MNTMMANMELRHPGAADPLDTLVLGSGVIYSRAVKGPFCLYCHLQDVELVLSVSHPFLSSGLLRAPLNNHHMTSSCFAIYEWAFWPQGTPMPQKFSNRLLSSLKMQADNGLKACGTLALTAPQPIRWQDSNPASNPAEKQASCAVGFTIGIAQIIPLAFFPFYYIKHGKRHGLHQIYIYLILSVKSVKSVSKLNRPLPSSPTTCYQVVAQTKPESGSTRIHVTADCFTALVSPSQFHHSVTFSSARLLRI</sequence>
<dbReference type="EMBL" id="GL888109">
    <property type="protein sequence ID" value="EGI67282.1"/>
    <property type="molecule type" value="Genomic_DNA"/>
</dbReference>
<evidence type="ECO:0000313" key="3">
    <source>
        <dbReference type="Proteomes" id="UP000007755"/>
    </source>
</evidence>
<accession>F4WET3</accession>
<dbReference type="InParanoid" id="F4WET3"/>
<evidence type="ECO:0000256" key="1">
    <source>
        <dbReference type="SAM" id="Phobius"/>
    </source>
</evidence>
<dbReference type="AlphaFoldDB" id="F4WET3"/>
<feature type="transmembrane region" description="Helical" evidence="1">
    <location>
        <begin position="144"/>
        <end position="165"/>
    </location>
</feature>
<proteinExistence type="predicted"/>
<dbReference type="Proteomes" id="UP000007755">
    <property type="component" value="Unassembled WGS sequence"/>
</dbReference>
<reference evidence="2" key="1">
    <citation type="submission" date="2011-02" db="EMBL/GenBank/DDBJ databases">
        <title>The genome of the leaf-cutting ant Acromyrmex echinatior suggests key adaptations to social evolution and fungus farming.</title>
        <authorList>
            <person name="Nygaard S."/>
            <person name="Zhang G."/>
        </authorList>
    </citation>
    <scope>NUCLEOTIDE SEQUENCE</scope>
</reference>
<gene>
    <name evidence="2" type="ORF">G5I_04131</name>
</gene>